<dbReference type="EMBL" id="SLUN01000009">
    <property type="protein sequence ID" value="TCL70770.1"/>
    <property type="molecule type" value="Genomic_DNA"/>
</dbReference>
<name>A0A4R1RX65_HYDET</name>
<dbReference type="Proteomes" id="UP000295008">
    <property type="component" value="Unassembled WGS sequence"/>
</dbReference>
<sequence length="60" mass="6847">MPDQLMKLRPQEAALIMTIRRMESGSLSLQIQEGLPVQGNESVRDINFTEKAKDLGYIRE</sequence>
<accession>A0A4R1RX65</accession>
<proteinExistence type="predicted"/>
<comment type="caution">
    <text evidence="1">The sequence shown here is derived from an EMBL/GenBank/DDBJ whole genome shotgun (WGS) entry which is preliminary data.</text>
</comment>
<gene>
    <name evidence="1" type="ORF">EDC14_100987</name>
</gene>
<keyword evidence="2" id="KW-1185">Reference proteome</keyword>
<dbReference type="AlphaFoldDB" id="A0A4R1RX65"/>
<dbReference type="RefSeq" id="WP_132014044.1">
    <property type="nucleotide sequence ID" value="NZ_SLUN01000009.1"/>
</dbReference>
<reference evidence="1 2" key="1">
    <citation type="submission" date="2019-03" db="EMBL/GenBank/DDBJ databases">
        <title>Genomic Encyclopedia of Type Strains, Phase IV (KMG-IV): sequencing the most valuable type-strain genomes for metagenomic binning, comparative biology and taxonomic classification.</title>
        <authorList>
            <person name="Goeker M."/>
        </authorList>
    </citation>
    <scope>NUCLEOTIDE SEQUENCE [LARGE SCALE GENOMIC DNA]</scope>
    <source>
        <strain evidence="1 2">LX-B</strain>
    </source>
</reference>
<organism evidence="1 2">
    <name type="scientific">Hydrogenispora ethanolica</name>
    <dbReference type="NCBI Taxonomy" id="1082276"/>
    <lineage>
        <taxon>Bacteria</taxon>
        <taxon>Bacillati</taxon>
        <taxon>Bacillota</taxon>
        <taxon>Hydrogenispora</taxon>
    </lineage>
</organism>
<protein>
    <submittedName>
        <fullName evidence="1">Uncharacterized protein</fullName>
    </submittedName>
</protein>
<evidence type="ECO:0000313" key="2">
    <source>
        <dbReference type="Proteomes" id="UP000295008"/>
    </source>
</evidence>
<evidence type="ECO:0000313" key="1">
    <source>
        <dbReference type="EMBL" id="TCL70770.1"/>
    </source>
</evidence>